<accession>A0A418MIC7</accession>
<reference evidence="1 2" key="1">
    <citation type="submission" date="2018-08" db="EMBL/GenBank/DDBJ databases">
        <title>Fibrisoma montanum sp. nov., isolated from Danxia mountain soil.</title>
        <authorList>
            <person name="Huang Y."/>
        </authorList>
    </citation>
    <scope>NUCLEOTIDE SEQUENCE [LARGE SCALE GENOMIC DNA]</scope>
    <source>
        <strain evidence="1 2">HYT19</strain>
    </source>
</reference>
<sequence length="309" mass="35888">MIESLYNSVSRFVSEFFASLLSLVKAAIRARHATRLSPSERPICSVLGNGPSLNESLEKHFDFIKTTEVVCVNNFAHAEVFTRLQPQHYVISDPNYFVFTEQTTDREDIRQTITIFRERVDWPMTLYVPHFAKGSYVIRQIERPNSPIRVVYFNYTVVDGFRRLKYWLYANGLGMPQSQTVIIAALALMINRTFKTIYLFGADTSWHEQIRLNDQNQLLIKQIHFYDKPSDVRHEPVYADAQRKRTFSMASQFLSLHKAFRGYEHLRDYADYRGVTILNASAKSYIDAFDRVIPDPIQVSPGQAVIREK</sequence>
<dbReference type="RefSeq" id="WP_119665965.1">
    <property type="nucleotide sequence ID" value="NZ_QXED01000001.1"/>
</dbReference>
<proteinExistence type="predicted"/>
<evidence type="ECO:0008006" key="3">
    <source>
        <dbReference type="Google" id="ProtNLM"/>
    </source>
</evidence>
<comment type="caution">
    <text evidence="1">The sequence shown here is derived from an EMBL/GenBank/DDBJ whole genome shotgun (WGS) entry which is preliminary data.</text>
</comment>
<evidence type="ECO:0000313" key="1">
    <source>
        <dbReference type="EMBL" id="RIV27113.1"/>
    </source>
</evidence>
<dbReference type="OrthoDB" id="5328262at2"/>
<dbReference type="Proteomes" id="UP000283523">
    <property type="component" value="Unassembled WGS sequence"/>
</dbReference>
<keyword evidence="2" id="KW-1185">Reference proteome</keyword>
<protein>
    <recommendedName>
        <fullName evidence="3">DUF115 domain-containing protein</fullName>
    </recommendedName>
</protein>
<evidence type="ECO:0000313" key="2">
    <source>
        <dbReference type="Proteomes" id="UP000283523"/>
    </source>
</evidence>
<gene>
    <name evidence="1" type="ORF">DYU11_02005</name>
</gene>
<organism evidence="1 2">
    <name type="scientific">Fibrisoma montanum</name>
    <dbReference type="NCBI Taxonomy" id="2305895"/>
    <lineage>
        <taxon>Bacteria</taxon>
        <taxon>Pseudomonadati</taxon>
        <taxon>Bacteroidota</taxon>
        <taxon>Cytophagia</taxon>
        <taxon>Cytophagales</taxon>
        <taxon>Spirosomataceae</taxon>
        <taxon>Fibrisoma</taxon>
    </lineage>
</organism>
<dbReference type="AlphaFoldDB" id="A0A418MIC7"/>
<name>A0A418MIC7_9BACT</name>
<dbReference type="EMBL" id="QXED01000001">
    <property type="protein sequence ID" value="RIV27113.1"/>
    <property type="molecule type" value="Genomic_DNA"/>
</dbReference>
<dbReference type="Gene3D" id="3.90.1480.10">
    <property type="entry name" value="Alpha-2,3-sialyltransferase"/>
    <property type="match status" value="1"/>
</dbReference>